<dbReference type="Proteomes" id="UP001172911">
    <property type="component" value="Unassembled WGS sequence"/>
</dbReference>
<comment type="cofactor">
    <cofactor evidence="5">
        <name>Fe(2+)</name>
        <dbReference type="ChEBI" id="CHEBI:29033"/>
    </cofactor>
    <text evidence="5">Binds 1 Fe(2+) ion per subunit.</text>
</comment>
<evidence type="ECO:0000256" key="5">
    <source>
        <dbReference type="PIRSR" id="PIRSR604294-1"/>
    </source>
</evidence>
<keyword evidence="7" id="KW-1185">Reference proteome</keyword>
<organism evidence="6 7">
    <name type="scientific">Desulforamulus aquiferis</name>
    <dbReference type="NCBI Taxonomy" id="1397668"/>
    <lineage>
        <taxon>Bacteria</taxon>
        <taxon>Bacillati</taxon>
        <taxon>Bacillota</taxon>
        <taxon>Clostridia</taxon>
        <taxon>Eubacteriales</taxon>
        <taxon>Peptococcaceae</taxon>
        <taxon>Desulforamulus</taxon>
    </lineage>
</organism>
<dbReference type="InterPro" id="IPR004294">
    <property type="entry name" value="Carotenoid_Oase"/>
</dbReference>
<evidence type="ECO:0000256" key="2">
    <source>
        <dbReference type="ARBA" id="ARBA00022723"/>
    </source>
</evidence>
<reference evidence="6" key="1">
    <citation type="journal article" date="2023" name="J. Hazard. Mater.">
        <title>Anaerobic biodegradation of pyrene and benzo[a]pyrene by a new sulfate-reducing Desulforamulus aquiferis strain DSA.</title>
        <authorList>
            <person name="Zhang Z."/>
            <person name="Sun J."/>
            <person name="Gong X."/>
            <person name="Wang C."/>
            <person name="Wang H."/>
        </authorList>
    </citation>
    <scope>NUCLEOTIDE SEQUENCE</scope>
    <source>
        <strain evidence="6">DSA</strain>
    </source>
</reference>
<dbReference type="PANTHER" id="PTHR10543">
    <property type="entry name" value="BETA-CAROTENE DIOXYGENASE"/>
    <property type="match status" value="1"/>
</dbReference>
<accession>A0AAW7ZB68</accession>
<feature type="binding site" evidence="5">
    <location>
        <position position="464"/>
    </location>
    <ligand>
        <name>Fe cation</name>
        <dbReference type="ChEBI" id="CHEBI:24875"/>
        <note>catalytic</note>
    </ligand>
</feature>
<keyword evidence="2 5" id="KW-0479">Metal-binding</keyword>
<sequence length="475" mass="54692">MKKINIGLGFTSLNQESHQLKLKVAGSIPDWLSGTLIRVGAAKFEVENEGYRHWFDGLAMLYGFNFRSGSVYFSNKFIKGKTYLQSKEKGRIVYQEFATRPGTAWSHRVALNIAHQFTDNTSVNIMKTGNHFIAMTETPQRLEFDPSSLETIGPYKYKDNILGHITTAHPHYDFEKDEYINYITSFLSLGSYYHIYRIKNGSDKREIISSIQIKEPSYMHSFSITQNYVILAEYPLLINKGKLFIKGEPLIKNLFWKPWKGTKFLVVNRHNGNILGRFATEAFFAFHHINAFEEKGDIILDLLAYGDPTIIETMYLSKIRKDDTISPTPEIRRYRISLTSGKVKYSTPFWDFAEFPRINYSKCNARDYSYIYGLNSFRSGGFLNKLVKLNIKAKDSMGWVENSCYPSEPVFIAVPDAVTEDEGVIISLVLNTEREKSFLLLLDAASFEELARVELPYVIPFSSHGEFYKEQHCFM</sequence>
<dbReference type="PANTHER" id="PTHR10543:SF24">
    <property type="entry name" value="CAROTENOID ISOMEROOXYGENASE"/>
    <property type="match status" value="1"/>
</dbReference>
<gene>
    <name evidence="6" type="ORF">P6N53_05505</name>
</gene>
<evidence type="ECO:0000313" key="6">
    <source>
        <dbReference type="EMBL" id="MDO7786678.1"/>
    </source>
</evidence>
<comment type="caution">
    <text evidence="6">The sequence shown here is derived from an EMBL/GenBank/DDBJ whole genome shotgun (WGS) entry which is preliminary data.</text>
</comment>
<evidence type="ECO:0000256" key="1">
    <source>
        <dbReference type="ARBA" id="ARBA00006787"/>
    </source>
</evidence>
<dbReference type="GO" id="GO:0046872">
    <property type="term" value="F:metal ion binding"/>
    <property type="evidence" value="ECO:0007669"/>
    <property type="project" value="UniProtKB-KW"/>
</dbReference>
<evidence type="ECO:0000256" key="3">
    <source>
        <dbReference type="ARBA" id="ARBA00023002"/>
    </source>
</evidence>
<feature type="binding site" evidence="5">
    <location>
        <position position="287"/>
    </location>
    <ligand>
        <name>Fe cation</name>
        <dbReference type="ChEBI" id="CHEBI:24875"/>
        <note>catalytic</note>
    </ligand>
</feature>
<dbReference type="GO" id="GO:0010436">
    <property type="term" value="F:carotenoid dioxygenase activity"/>
    <property type="evidence" value="ECO:0007669"/>
    <property type="project" value="TreeGrafter"/>
</dbReference>
<feature type="binding site" evidence="5">
    <location>
        <position position="220"/>
    </location>
    <ligand>
        <name>Fe cation</name>
        <dbReference type="ChEBI" id="CHEBI:24875"/>
        <note>catalytic</note>
    </ligand>
</feature>
<dbReference type="EMBL" id="JARPTC010000007">
    <property type="protein sequence ID" value="MDO7786678.1"/>
    <property type="molecule type" value="Genomic_DNA"/>
</dbReference>
<dbReference type="RefSeq" id="WP_304541755.1">
    <property type="nucleotide sequence ID" value="NZ_JARPTC010000007.1"/>
</dbReference>
<proteinExistence type="inferred from homology"/>
<feature type="binding site" evidence="5">
    <location>
        <position position="169"/>
    </location>
    <ligand>
        <name>Fe cation</name>
        <dbReference type="ChEBI" id="CHEBI:24875"/>
        <note>catalytic</note>
    </ligand>
</feature>
<protein>
    <submittedName>
        <fullName evidence="6">Carotenoid oxygenase family protein</fullName>
    </submittedName>
</protein>
<dbReference type="AlphaFoldDB" id="A0AAW7ZB68"/>
<reference evidence="6" key="2">
    <citation type="submission" date="2023-03" db="EMBL/GenBank/DDBJ databases">
        <authorList>
            <person name="Zhang Z."/>
        </authorList>
    </citation>
    <scope>NUCLEOTIDE SEQUENCE</scope>
    <source>
        <strain evidence="6">DSA</strain>
    </source>
</reference>
<keyword evidence="4 5" id="KW-0408">Iron</keyword>
<dbReference type="GO" id="GO:0016121">
    <property type="term" value="P:carotene catabolic process"/>
    <property type="evidence" value="ECO:0007669"/>
    <property type="project" value="TreeGrafter"/>
</dbReference>
<dbReference type="Pfam" id="PF03055">
    <property type="entry name" value="RPE65"/>
    <property type="match status" value="1"/>
</dbReference>
<evidence type="ECO:0000313" key="7">
    <source>
        <dbReference type="Proteomes" id="UP001172911"/>
    </source>
</evidence>
<name>A0AAW7ZB68_9FIRM</name>
<keyword evidence="3" id="KW-0560">Oxidoreductase</keyword>
<comment type="similarity">
    <text evidence="1">Belongs to the carotenoid oxygenase family.</text>
</comment>
<evidence type="ECO:0000256" key="4">
    <source>
        <dbReference type="ARBA" id="ARBA00023004"/>
    </source>
</evidence>